<keyword evidence="3" id="KW-1185">Reference proteome</keyword>
<evidence type="ECO:0000313" key="3">
    <source>
        <dbReference type="Proteomes" id="UP000708208"/>
    </source>
</evidence>
<accession>A0A8J2JKQ3</accession>
<protein>
    <submittedName>
        <fullName evidence="2">Uncharacterized protein</fullName>
    </submittedName>
</protein>
<dbReference type="AlphaFoldDB" id="A0A8J2JKQ3"/>
<feature type="region of interest" description="Disordered" evidence="1">
    <location>
        <begin position="96"/>
        <end position="120"/>
    </location>
</feature>
<name>A0A8J2JKQ3_9HEXA</name>
<dbReference type="EMBL" id="CAJVCH010000984">
    <property type="protein sequence ID" value="CAG7635492.1"/>
    <property type="molecule type" value="Genomic_DNA"/>
</dbReference>
<sequence length="234" mass="26114">MVILLSFLSNGLNGQPYGGQQQNSDFQNPLQQNLPPNQDGFPVVKPEWQAPWPNPRQMQDLKNAVVLALLDRVAREVYPGFPPQVENYIATHSYETPQSEFEPGSQPGFPEGAENPQDLNYGIPSGYVDVPGQGPGPRPPSSIYGTYSDHGPMQGEFYPEAENEDHPYNQFNHVDGSNQHKVIEPDEYTAERLEGHDKSETDDKNSIGHPTINTVFLIATVLQSAWFVHKAIFE</sequence>
<comment type="caution">
    <text evidence="2">The sequence shown here is derived from an EMBL/GenBank/DDBJ whole genome shotgun (WGS) entry which is preliminary data.</text>
</comment>
<evidence type="ECO:0000313" key="2">
    <source>
        <dbReference type="EMBL" id="CAG7635492.1"/>
    </source>
</evidence>
<dbReference type="Proteomes" id="UP000708208">
    <property type="component" value="Unassembled WGS sequence"/>
</dbReference>
<reference evidence="2" key="1">
    <citation type="submission" date="2021-06" db="EMBL/GenBank/DDBJ databases">
        <authorList>
            <person name="Hodson N. C."/>
            <person name="Mongue J. A."/>
            <person name="Jaron S. K."/>
        </authorList>
    </citation>
    <scope>NUCLEOTIDE SEQUENCE</scope>
</reference>
<evidence type="ECO:0000256" key="1">
    <source>
        <dbReference type="SAM" id="MobiDB-lite"/>
    </source>
</evidence>
<proteinExistence type="predicted"/>
<organism evidence="2 3">
    <name type="scientific">Allacma fusca</name>
    <dbReference type="NCBI Taxonomy" id="39272"/>
    <lineage>
        <taxon>Eukaryota</taxon>
        <taxon>Metazoa</taxon>
        <taxon>Ecdysozoa</taxon>
        <taxon>Arthropoda</taxon>
        <taxon>Hexapoda</taxon>
        <taxon>Collembola</taxon>
        <taxon>Symphypleona</taxon>
        <taxon>Sminthuridae</taxon>
        <taxon>Allacma</taxon>
    </lineage>
</organism>
<gene>
    <name evidence="2" type="ORF">AFUS01_LOCUS232</name>
</gene>